<sequence>MPTGPAPLVAQKKCGPPSGIGKQEVTQLLEPNFPDHHHHQHASKQDAKWSKHSRAQAQQQQQQQQQQEQPNTRNIYTWISAPRAIYNNKRLMRMSNDRKGYVILKFLD</sequence>
<reference evidence="2" key="1">
    <citation type="submission" date="2020-05" db="UniProtKB">
        <authorList>
            <consortium name="EnsemblMetazoa"/>
        </authorList>
    </citation>
    <scope>IDENTIFICATION</scope>
    <source>
        <strain evidence="2">MAF</strain>
    </source>
</reference>
<protein>
    <submittedName>
        <fullName evidence="2">Uncharacterized protein</fullName>
    </submittedName>
</protein>
<dbReference type="EnsemblMetazoa" id="AMEM004575-RA">
    <property type="protein sequence ID" value="AMEM004575-PA"/>
    <property type="gene ID" value="AMEM004575"/>
</dbReference>
<proteinExistence type="predicted"/>
<evidence type="ECO:0000313" key="2">
    <source>
        <dbReference type="EnsemblMetazoa" id="AMEM004575-PA"/>
    </source>
</evidence>
<dbReference type="VEuPathDB" id="VectorBase:AMEM004575"/>
<accession>A0A182UVX5</accession>
<feature type="compositionally biased region" description="Low complexity" evidence="1">
    <location>
        <begin position="55"/>
        <end position="69"/>
    </location>
</feature>
<dbReference type="STRING" id="30066.A0A182UVX5"/>
<evidence type="ECO:0000256" key="1">
    <source>
        <dbReference type="SAM" id="MobiDB-lite"/>
    </source>
</evidence>
<keyword evidence="3" id="KW-1185">Reference proteome</keyword>
<dbReference type="AlphaFoldDB" id="A0A182UVX5"/>
<feature type="region of interest" description="Disordered" evidence="1">
    <location>
        <begin position="1"/>
        <end position="75"/>
    </location>
</feature>
<name>A0A182UVX5_ANOME</name>
<evidence type="ECO:0000313" key="3">
    <source>
        <dbReference type="Proteomes" id="UP000075903"/>
    </source>
</evidence>
<dbReference type="Proteomes" id="UP000075903">
    <property type="component" value="Unassembled WGS sequence"/>
</dbReference>
<organism evidence="2 3">
    <name type="scientific">Anopheles merus</name>
    <name type="common">Mosquito</name>
    <dbReference type="NCBI Taxonomy" id="30066"/>
    <lineage>
        <taxon>Eukaryota</taxon>
        <taxon>Metazoa</taxon>
        <taxon>Ecdysozoa</taxon>
        <taxon>Arthropoda</taxon>
        <taxon>Hexapoda</taxon>
        <taxon>Insecta</taxon>
        <taxon>Pterygota</taxon>
        <taxon>Neoptera</taxon>
        <taxon>Endopterygota</taxon>
        <taxon>Diptera</taxon>
        <taxon>Nematocera</taxon>
        <taxon>Culicoidea</taxon>
        <taxon>Culicidae</taxon>
        <taxon>Anophelinae</taxon>
        <taxon>Anopheles</taxon>
    </lineage>
</organism>